<dbReference type="SMART" id="SM00700">
    <property type="entry name" value="JHBP"/>
    <property type="match status" value="1"/>
</dbReference>
<dbReference type="GO" id="GO:0007623">
    <property type="term" value="P:circadian rhythm"/>
    <property type="evidence" value="ECO:0007669"/>
    <property type="project" value="UniProtKB-ARBA"/>
</dbReference>
<dbReference type="PANTHER" id="PTHR11008:SF32">
    <property type="entry name" value="CIRCADIAN CLOCK-CONTROLLED PROTEIN DAYWAKE-RELATED"/>
    <property type="match status" value="1"/>
</dbReference>
<dbReference type="InterPro" id="IPR038606">
    <property type="entry name" value="To_sf"/>
</dbReference>
<dbReference type="InterPro" id="IPR010562">
    <property type="entry name" value="Haemolymph_juvenile_hormone-bd"/>
</dbReference>
<keyword evidence="2" id="KW-0090">Biological rhythms</keyword>
<sequence>MRFLLLFLCVVAPVWCVKLPPNFLKCNRSQPNLKECVFKAAQHGISQMYKPYKKVRFPSVEPLEILEMSSSINSNLIKLNEHLKDCKFFGVSRVNLTNFDFDLTERVIFAVGVFPKVEASCGYKLNGSVFTIPIYGEGVSKLDFTNFSMSLRLTYDEVTKNSKTYAKITSSKVDGMADNIHVEIGNLFNGDEDSGRRINQLINDNWRELYDDIKDEHLEMPAQMFATLTAGFFSRVSLEEMFD</sequence>
<keyword evidence="1 4" id="KW-0732">Signal</keyword>
<evidence type="ECO:0000256" key="4">
    <source>
        <dbReference type="SAM" id="SignalP"/>
    </source>
</evidence>
<accession>A0AA38MCH8</accession>
<evidence type="ECO:0000313" key="5">
    <source>
        <dbReference type="EMBL" id="KAJ3651126.1"/>
    </source>
</evidence>
<evidence type="ECO:0000256" key="3">
    <source>
        <dbReference type="ARBA" id="ARBA00060902"/>
    </source>
</evidence>
<feature type="chain" id="PRO_5041343039" evidence="4">
    <location>
        <begin position="17"/>
        <end position="243"/>
    </location>
</feature>
<evidence type="ECO:0000256" key="1">
    <source>
        <dbReference type="ARBA" id="ARBA00022729"/>
    </source>
</evidence>
<organism evidence="5 6">
    <name type="scientific">Zophobas morio</name>
    <dbReference type="NCBI Taxonomy" id="2755281"/>
    <lineage>
        <taxon>Eukaryota</taxon>
        <taxon>Metazoa</taxon>
        <taxon>Ecdysozoa</taxon>
        <taxon>Arthropoda</taxon>
        <taxon>Hexapoda</taxon>
        <taxon>Insecta</taxon>
        <taxon>Pterygota</taxon>
        <taxon>Neoptera</taxon>
        <taxon>Endopterygota</taxon>
        <taxon>Coleoptera</taxon>
        <taxon>Polyphaga</taxon>
        <taxon>Cucujiformia</taxon>
        <taxon>Tenebrionidae</taxon>
        <taxon>Zophobas</taxon>
    </lineage>
</organism>
<keyword evidence="6" id="KW-1185">Reference proteome</keyword>
<dbReference type="Pfam" id="PF06585">
    <property type="entry name" value="JHBP"/>
    <property type="match status" value="1"/>
</dbReference>
<proteinExistence type="inferred from homology"/>
<name>A0AA38MCH8_9CUCU</name>
<evidence type="ECO:0000313" key="6">
    <source>
        <dbReference type="Proteomes" id="UP001168821"/>
    </source>
</evidence>
<dbReference type="Gene3D" id="3.15.10.30">
    <property type="entry name" value="Haemolymph juvenile hormone binding protein"/>
    <property type="match status" value="1"/>
</dbReference>
<dbReference type="Proteomes" id="UP001168821">
    <property type="component" value="Unassembled WGS sequence"/>
</dbReference>
<feature type="signal peptide" evidence="4">
    <location>
        <begin position="1"/>
        <end position="16"/>
    </location>
</feature>
<protein>
    <submittedName>
        <fullName evidence="5">Uncharacterized protein</fullName>
    </submittedName>
</protein>
<comment type="caution">
    <text evidence="5">The sequence shown here is derived from an EMBL/GenBank/DDBJ whole genome shotgun (WGS) entry which is preliminary data.</text>
</comment>
<dbReference type="AlphaFoldDB" id="A0AA38MCH8"/>
<evidence type="ECO:0000256" key="2">
    <source>
        <dbReference type="ARBA" id="ARBA00023108"/>
    </source>
</evidence>
<comment type="similarity">
    <text evidence="3">Belongs to the TO family.</text>
</comment>
<gene>
    <name evidence="5" type="ORF">Zmor_017184</name>
</gene>
<dbReference type="PANTHER" id="PTHR11008">
    <property type="entry name" value="PROTEIN TAKEOUT-LIKE PROTEIN"/>
    <property type="match status" value="1"/>
</dbReference>
<dbReference type="GO" id="GO:0005615">
    <property type="term" value="C:extracellular space"/>
    <property type="evidence" value="ECO:0007669"/>
    <property type="project" value="TreeGrafter"/>
</dbReference>
<dbReference type="FunFam" id="3.15.10.30:FF:000001">
    <property type="entry name" value="Takeout-like protein 1"/>
    <property type="match status" value="1"/>
</dbReference>
<dbReference type="EMBL" id="JALNTZ010000005">
    <property type="protein sequence ID" value="KAJ3651126.1"/>
    <property type="molecule type" value="Genomic_DNA"/>
</dbReference>
<reference evidence="5" key="1">
    <citation type="journal article" date="2023" name="G3 (Bethesda)">
        <title>Whole genome assemblies of Zophobas morio and Tenebrio molitor.</title>
        <authorList>
            <person name="Kaur S."/>
            <person name="Stinson S.A."/>
            <person name="diCenzo G.C."/>
        </authorList>
    </citation>
    <scope>NUCLEOTIDE SEQUENCE</scope>
    <source>
        <strain evidence="5">QUZm001</strain>
    </source>
</reference>